<evidence type="ECO:0000313" key="2">
    <source>
        <dbReference type="EMBL" id="MFC3024174.1"/>
    </source>
</evidence>
<accession>A0ABV7C9U5</accession>
<keyword evidence="1" id="KW-0732">Signal</keyword>
<comment type="caution">
    <text evidence="2">The sequence shown here is derived from an EMBL/GenBank/DDBJ whole genome shotgun (WGS) entry which is preliminary data.</text>
</comment>
<dbReference type="Proteomes" id="UP001595384">
    <property type="component" value="Unassembled WGS sequence"/>
</dbReference>
<dbReference type="InterPro" id="IPR007410">
    <property type="entry name" value="LpqE-like"/>
</dbReference>
<dbReference type="InterPro" id="IPR036182">
    <property type="entry name" value="PCuAC_sf"/>
</dbReference>
<feature type="signal peptide" evidence="1">
    <location>
        <begin position="1"/>
        <end position="20"/>
    </location>
</feature>
<organism evidence="2 3">
    <name type="scientific">Vibrio zhugei</name>
    <dbReference type="NCBI Taxonomy" id="2479546"/>
    <lineage>
        <taxon>Bacteria</taxon>
        <taxon>Pseudomonadati</taxon>
        <taxon>Pseudomonadota</taxon>
        <taxon>Gammaproteobacteria</taxon>
        <taxon>Vibrionales</taxon>
        <taxon>Vibrionaceae</taxon>
        <taxon>Vibrio</taxon>
    </lineage>
</organism>
<reference evidence="3" key="1">
    <citation type="journal article" date="2019" name="Int. J. Syst. Evol. Microbiol.">
        <title>The Global Catalogue of Microorganisms (GCM) 10K type strain sequencing project: providing services to taxonomists for standard genome sequencing and annotation.</title>
        <authorList>
            <consortium name="The Broad Institute Genomics Platform"/>
            <consortium name="The Broad Institute Genome Sequencing Center for Infectious Disease"/>
            <person name="Wu L."/>
            <person name="Ma J."/>
        </authorList>
    </citation>
    <scope>NUCLEOTIDE SEQUENCE [LARGE SCALE GENOMIC DNA]</scope>
    <source>
        <strain evidence="3">KCTC 62784</strain>
    </source>
</reference>
<gene>
    <name evidence="2" type="ORF">ACFODT_10065</name>
</gene>
<sequence length="164" mass="17695">MKPFFALILLTLAASPSVQSKTNTNLTVIQPYVTVTQAAQLSGFVYGKIVNNTNQAQTLTSITTSASTRVEIQTMDSHNAKAIGRKVDQLTIPAQSSKVLEPGDTRIALLGLVKPLEAHEHITLTLHFSNKKTINVEVPVRLSLKDALHSPGVIPPPIDHKATN</sequence>
<proteinExistence type="predicted"/>
<name>A0ABV7C9U5_9VIBR</name>
<dbReference type="Gene3D" id="2.60.40.1890">
    <property type="entry name" value="PCu(A)C copper chaperone"/>
    <property type="match status" value="1"/>
</dbReference>
<dbReference type="InterPro" id="IPR058248">
    <property type="entry name" value="Lxx211020-like"/>
</dbReference>
<dbReference type="PANTHER" id="PTHR36302:SF1">
    <property type="entry name" value="COPPER CHAPERONE PCU(A)C"/>
    <property type="match status" value="1"/>
</dbReference>
<dbReference type="RefSeq" id="WP_123014690.1">
    <property type="nucleotide sequence ID" value="NZ_AP024912.1"/>
</dbReference>
<feature type="chain" id="PRO_5047263398" evidence="1">
    <location>
        <begin position="21"/>
        <end position="164"/>
    </location>
</feature>
<protein>
    <submittedName>
        <fullName evidence="2">Copper chaperone PCu(A)C</fullName>
    </submittedName>
</protein>
<dbReference type="Pfam" id="PF04314">
    <property type="entry name" value="PCuAC"/>
    <property type="match status" value="1"/>
</dbReference>
<dbReference type="EMBL" id="JBHRSE010000061">
    <property type="protein sequence ID" value="MFC3024174.1"/>
    <property type="molecule type" value="Genomic_DNA"/>
</dbReference>
<evidence type="ECO:0000256" key="1">
    <source>
        <dbReference type="SAM" id="SignalP"/>
    </source>
</evidence>
<keyword evidence="3" id="KW-1185">Reference proteome</keyword>
<evidence type="ECO:0000313" key="3">
    <source>
        <dbReference type="Proteomes" id="UP001595384"/>
    </source>
</evidence>
<dbReference type="SUPFAM" id="SSF110087">
    <property type="entry name" value="DR1885-like metal-binding protein"/>
    <property type="match status" value="1"/>
</dbReference>
<dbReference type="PANTHER" id="PTHR36302">
    <property type="entry name" value="BLR7088 PROTEIN"/>
    <property type="match status" value="1"/>
</dbReference>